<keyword evidence="3" id="KW-1003">Cell membrane</keyword>
<keyword evidence="4 7" id="KW-0812">Transmembrane</keyword>
<dbReference type="NCBIfam" id="TIGR00427">
    <property type="entry name" value="NAAT family transporter"/>
    <property type="match status" value="1"/>
</dbReference>
<dbReference type="InterPro" id="IPR002771">
    <property type="entry name" value="Multi_antbiot-R_MarC"/>
</dbReference>
<comment type="subcellular location">
    <subcellularLocation>
        <location evidence="1 7">Cell membrane</location>
        <topology evidence="1 7">Multi-pass membrane protein</topology>
    </subcellularLocation>
</comment>
<evidence type="ECO:0000256" key="5">
    <source>
        <dbReference type="ARBA" id="ARBA00022989"/>
    </source>
</evidence>
<dbReference type="EMBL" id="VITR01000007">
    <property type="protein sequence ID" value="TWB41911.1"/>
    <property type="molecule type" value="Genomic_DNA"/>
</dbReference>
<dbReference type="PANTHER" id="PTHR33508:SF1">
    <property type="entry name" value="UPF0056 MEMBRANE PROTEIN YHCE"/>
    <property type="match status" value="1"/>
</dbReference>
<feature type="transmembrane region" description="Helical" evidence="7">
    <location>
        <begin position="65"/>
        <end position="84"/>
    </location>
</feature>
<comment type="similarity">
    <text evidence="2 7">Belongs to the UPF0056 (MarC) family.</text>
</comment>
<comment type="caution">
    <text evidence="8">The sequence shown here is derived from an EMBL/GenBank/DDBJ whole genome shotgun (WGS) entry which is preliminary data.</text>
</comment>
<feature type="transmembrane region" description="Helical" evidence="7">
    <location>
        <begin position="136"/>
        <end position="160"/>
    </location>
</feature>
<dbReference type="AlphaFoldDB" id="A0A560H6Y0"/>
<gene>
    <name evidence="8" type="ORF">FBZ90_107287</name>
</gene>
<evidence type="ECO:0000256" key="2">
    <source>
        <dbReference type="ARBA" id="ARBA00009784"/>
    </source>
</evidence>
<evidence type="ECO:0000256" key="6">
    <source>
        <dbReference type="ARBA" id="ARBA00023136"/>
    </source>
</evidence>
<dbReference type="Pfam" id="PF01914">
    <property type="entry name" value="MarC"/>
    <property type="match status" value="1"/>
</dbReference>
<dbReference type="Proteomes" id="UP000315751">
    <property type="component" value="Unassembled WGS sequence"/>
</dbReference>
<name>A0A560H6Y0_9PROT</name>
<dbReference type="OrthoDB" id="21094at2"/>
<accession>A0A560H6Y0</accession>
<dbReference type="RefSeq" id="WP_145733045.1">
    <property type="nucleotide sequence ID" value="NZ_VITR01000007.1"/>
</dbReference>
<keyword evidence="9" id="KW-1185">Reference proteome</keyword>
<evidence type="ECO:0000313" key="9">
    <source>
        <dbReference type="Proteomes" id="UP000315751"/>
    </source>
</evidence>
<feature type="transmembrane region" description="Helical" evidence="7">
    <location>
        <begin position="172"/>
        <end position="192"/>
    </location>
</feature>
<protein>
    <recommendedName>
        <fullName evidence="7">UPF0056 membrane protein</fullName>
    </recommendedName>
</protein>
<feature type="transmembrane region" description="Helical" evidence="7">
    <location>
        <begin position="213"/>
        <end position="233"/>
    </location>
</feature>
<evidence type="ECO:0000256" key="3">
    <source>
        <dbReference type="ARBA" id="ARBA00022475"/>
    </source>
</evidence>
<keyword evidence="5 7" id="KW-1133">Transmembrane helix</keyword>
<evidence type="ECO:0000256" key="1">
    <source>
        <dbReference type="ARBA" id="ARBA00004651"/>
    </source>
</evidence>
<dbReference type="PANTHER" id="PTHR33508">
    <property type="entry name" value="UPF0056 MEMBRANE PROTEIN YHCE"/>
    <property type="match status" value="1"/>
</dbReference>
<feature type="transmembrane region" description="Helical" evidence="7">
    <location>
        <begin position="90"/>
        <end position="115"/>
    </location>
</feature>
<feature type="transmembrane region" description="Helical" evidence="7">
    <location>
        <begin position="29"/>
        <end position="53"/>
    </location>
</feature>
<evidence type="ECO:0000256" key="7">
    <source>
        <dbReference type="RuleBase" id="RU362048"/>
    </source>
</evidence>
<keyword evidence="6 7" id="KW-0472">Membrane</keyword>
<reference evidence="8 9" key="1">
    <citation type="submission" date="2019-06" db="EMBL/GenBank/DDBJ databases">
        <title>Genomic Encyclopedia of Type Strains, Phase IV (KMG-V): Genome sequencing to study the core and pangenomes of soil and plant-associated prokaryotes.</title>
        <authorList>
            <person name="Whitman W."/>
        </authorList>
    </citation>
    <scope>NUCLEOTIDE SEQUENCE [LARGE SCALE GENOMIC DNA]</scope>
    <source>
        <strain evidence="8 9">BR 11622</strain>
    </source>
</reference>
<proteinExistence type="inferred from homology"/>
<evidence type="ECO:0000313" key="8">
    <source>
        <dbReference type="EMBL" id="TWB41911.1"/>
    </source>
</evidence>
<organism evidence="8 9">
    <name type="scientific">Nitrospirillum amazonense</name>
    <dbReference type="NCBI Taxonomy" id="28077"/>
    <lineage>
        <taxon>Bacteria</taxon>
        <taxon>Pseudomonadati</taxon>
        <taxon>Pseudomonadota</taxon>
        <taxon>Alphaproteobacteria</taxon>
        <taxon>Rhodospirillales</taxon>
        <taxon>Azospirillaceae</taxon>
        <taxon>Nitrospirillum</taxon>
    </lineage>
</organism>
<sequence>MPGRRRPDPGPRPLWPTPYPLAYPPVLDLILTTAVALFVTIDPVGLGPMFVALTAGMDQRYRRRMAIKGTVIAALILFFFAFAGDLLLRALGIGFAAFRIAGGVLLMLVAIDMVFARESGVRTATADEREEARHRADISVFPLAIPLISGPGTMTTIVLFMGRTQGDFAKQAVVLGVLAGILALTLFVLIFATKVSRILGRTGITVLNRVLGILLSALACQFVIDGILASGLIPGKG</sequence>
<dbReference type="GO" id="GO:0005886">
    <property type="term" value="C:plasma membrane"/>
    <property type="evidence" value="ECO:0007669"/>
    <property type="project" value="UniProtKB-SubCell"/>
</dbReference>
<evidence type="ECO:0000256" key="4">
    <source>
        <dbReference type="ARBA" id="ARBA00022692"/>
    </source>
</evidence>